<dbReference type="Proteomes" id="UP000184114">
    <property type="component" value="Unassembled WGS sequence"/>
</dbReference>
<accession>A0A1M4UCL7</accession>
<keyword evidence="1" id="KW-0472">Membrane</keyword>
<keyword evidence="1" id="KW-1133">Transmembrane helix</keyword>
<keyword evidence="3" id="KW-1185">Reference proteome</keyword>
<feature type="transmembrane region" description="Helical" evidence="1">
    <location>
        <begin position="58"/>
        <end position="75"/>
    </location>
</feature>
<evidence type="ECO:0000313" key="3">
    <source>
        <dbReference type="Proteomes" id="UP000184114"/>
    </source>
</evidence>
<protein>
    <submittedName>
        <fullName evidence="2">YcxB-like protein</fullName>
    </submittedName>
</protein>
<dbReference type="STRING" id="1123404.SAMN02745784_01013"/>
<dbReference type="AlphaFoldDB" id="A0A1M4UCL7"/>
<organism evidence="2 3">
    <name type="scientific">Tissierella praeacuta DSM 18095</name>
    <dbReference type="NCBI Taxonomy" id="1123404"/>
    <lineage>
        <taxon>Bacteria</taxon>
        <taxon>Bacillati</taxon>
        <taxon>Bacillota</taxon>
        <taxon>Tissierellia</taxon>
        <taxon>Tissierellales</taxon>
        <taxon>Tissierellaceae</taxon>
        <taxon>Tissierella</taxon>
    </lineage>
</organism>
<dbReference type="EMBL" id="FQTY01000003">
    <property type="protein sequence ID" value="SHE54532.1"/>
    <property type="molecule type" value="Genomic_DNA"/>
</dbReference>
<proteinExistence type="predicted"/>
<dbReference type="GeneID" id="90996162"/>
<evidence type="ECO:0000313" key="2">
    <source>
        <dbReference type="EMBL" id="SHE54532.1"/>
    </source>
</evidence>
<feature type="transmembrane region" description="Helical" evidence="1">
    <location>
        <begin position="32"/>
        <end position="52"/>
    </location>
</feature>
<name>A0A1M4UCL7_9FIRM</name>
<gene>
    <name evidence="2" type="ORF">SAMN02745784_01013</name>
</gene>
<dbReference type="RefSeq" id="WP_072973850.1">
    <property type="nucleotide sequence ID" value="NZ_FQTY01000003.1"/>
</dbReference>
<reference evidence="3" key="1">
    <citation type="submission" date="2016-11" db="EMBL/GenBank/DDBJ databases">
        <authorList>
            <person name="Varghese N."/>
            <person name="Submissions S."/>
        </authorList>
    </citation>
    <scope>NUCLEOTIDE SEQUENCE [LARGE SCALE GENOMIC DNA]</scope>
    <source>
        <strain evidence="3">DSM 18095</strain>
    </source>
</reference>
<evidence type="ECO:0000256" key="1">
    <source>
        <dbReference type="SAM" id="Phobius"/>
    </source>
</evidence>
<sequence length="175" mass="20656">MELKYEVTEEDYIKFNIYHAKNSKSHKKTYNMLKYIIPILCGVVIFFTGPSLYKQPKLYWGIISILFILIWIIRFPKTYEKLIRKSAKDMLNDGDNSFMICHNTMIIKGNNIKVISEHSTEITSKEGIKEIKVYEDMILIYLSGFTAHIVPTRYLTEETKEELLKKLEFVKDNNK</sequence>
<keyword evidence="1" id="KW-0812">Transmembrane</keyword>